<comment type="caution">
    <text evidence="3">The sequence shown here is derived from an EMBL/GenBank/DDBJ whole genome shotgun (WGS) entry which is preliminary data.</text>
</comment>
<evidence type="ECO:0000313" key="4">
    <source>
        <dbReference type="Proteomes" id="UP000626109"/>
    </source>
</evidence>
<feature type="transmembrane region" description="Helical" evidence="2">
    <location>
        <begin position="316"/>
        <end position="338"/>
    </location>
</feature>
<gene>
    <name evidence="3" type="ORF">PGLA2088_LOCUS36924</name>
</gene>
<protein>
    <submittedName>
        <fullName evidence="3">Uncharacterized protein</fullName>
    </submittedName>
</protein>
<dbReference type="EMBL" id="CAJNNW010032289">
    <property type="protein sequence ID" value="CAE8712217.1"/>
    <property type="molecule type" value="Genomic_DNA"/>
</dbReference>
<name>A0A813KTX5_POLGL</name>
<evidence type="ECO:0000256" key="2">
    <source>
        <dbReference type="SAM" id="Phobius"/>
    </source>
</evidence>
<dbReference type="AlphaFoldDB" id="A0A813KTX5"/>
<feature type="region of interest" description="Disordered" evidence="1">
    <location>
        <begin position="61"/>
        <end position="82"/>
    </location>
</feature>
<evidence type="ECO:0000313" key="3">
    <source>
        <dbReference type="EMBL" id="CAE8712217.1"/>
    </source>
</evidence>
<accession>A0A813KTX5</accession>
<keyword evidence="2" id="KW-0812">Transmembrane</keyword>
<evidence type="ECO:0000256" key="1">
    <source>
        <dbReference type="SAM" id="MobiDB-lite"/>
    </source>
</evidence>
<organism evidence="3 4">
    <name type="scientific">Polarella glacialis</name>
    <name type="common">Dinoflagellate</name>
    <dbReference type="NCBI Taxonomy" id="89957"/>
    <lineage>
        <taxon>Eukaryota</taxon>
        <taxon>Sar</taxon>
        <taxon>Alveolata</taxon>
        <taxon>Dinophyceae</taxon>
        <taxon>Suessiales</taxon>
        <taxon>Suessiaceae</taxon>
        <taxon>Polarella</taxon>
    </lineage>
</organism>
<keyword evidence="2" id="KW-0472">Membrane</keyword>
<proteinExistence type="predicted"/>
<dbReference type="Proteomes" id="UP000626109">
    <property type="component" value="Unassembled WGS sequence"/>
</dbReference>
<feature type="non-terminal residue" evidence="3">
    <location>
        <position position="347"/>
    </location>
</feature>
<reference evidence="3" key="1">
    <citation type="submission" date="2021-02" db="EMBL/GenBank/DDBJ databases">
        <authorList>
            <person name="Dougan E. K."/>
            <person name="Rhodes N."/>
            <person name="Thang M."/>
            <person name="Chan C."/>
        </authorList>
    </citation>
    <scope>NUCLEOTIDE SEQUENCE</scope>
</reference>
<sequence length="347" mass="37395">MSATAEQYCEQATATSSATLPATTAASMPLSAATLPATTAASMPSAALTPTTLPATTAASAVEHPTVASSGSLPKSAGTPPGQLLQEMAHQAVATFAAWFREADVFAHESLACFEEASRSRGDFQVDLCLQLDCEDLDHEVDVLPMLSRRLAPGGLLLRLSNTGDLGRERRVGRGSASGKFFWQRLHDGGAEGDAWQRGLGSEPPWLRLGDFEAPRLEPSRLEFLRWFLEVSPCERARARGHRAFLVEALGIPKGIVAIRQDPSFEGRVVGHRCRNDVVVASQSDKDWPWVQLSSEDDWLAEMKELRRLEGEDPSFAAWMLTDGAAVGFGTLLSLICLDDSGCGTKK</sequence>
<keyword evidence="2" id="KW-1133">Transmembrane helix</keyword>